<proteinExistence type="predicted"/>
<feature type="region of interest" description="Disordered" evidence="1">
    <location>
        <begin position="225"/>
        <end position="250"/>
    </location>
</feature>
<gene>
    <name evidence="2" type="ORF">LCGC14_2591690</name>
</gene>
<dbReference type="EMBL" id="LAZR01043521">
    <property type="protein sequence ID" value="KKL06872.1"/>
    <property type="molecule type" value="Genomic_DNA"/>
</dbReference>
<name>A0A0F9AZD0_9ZZZZ</name>
<comment type="caution">
    <text evidence="2">The sequence shown here is derived from an EMBL/GenBank/DDBJ whole genome shotgun (WGS) entry which is preliminary data.</text>
</comment>
<feature type="region of interest" description="Disordered" evidence="1">
    <location>
        <begin position="117"/>
        <end position="144"/>
    </location>
</feature>
<reference evidence="2" key="1">
    <citation type="journal article" date="2015" name="Nature">
        <title>Complex archaea that bridge the gap between prokaryotes and eukaryotes.</title>
        <authorList>
            <person name="Spang A."/>
            <person name="Saw J.H."/>
            <person name="Jorgensen S.L."/>
            <person name="Zaremba-Niedzwiedzka K."/>
            <person name="Martijn J."/>
            <person name="Lind A.E."/>
            <person name="van Eijk R."/>
            <person name="Schleper C."/>
            <person name="Guy L."/>
            <person name="Ettema T.J."/>
        </authorList>
    </citation>
    <scope>NUCLEOTIDE SEQUENCE</scope>
</reference>
<protein>
    <submittedName>
        <fullName evidence="2">Uncharacterized protein</fullName>
    </submittedName>
</protein>
<evidence type="ECO:0000313" key="2">
    <source>
        <dbReference type="EMBL" id="KKL06872.1"/>
    </source>
</evidence>
<feature type="compositionally biased region" description="Gly residues" evidence="1">
    <location>
        <begin position="121"/>
        <end position="130"/>
    </location>
</feature>
<accession>A0A0F9AZD0</accession>
<dbReference type="AlphaFoldDB" id="A0A0F9AZD0"/>
<sequence length="294" mass="31196">MPAPTPIQIRYGMDPTAVGGLALATGTARRQYADYQNQLASDRSFLRDDLNRRTADNRYRNNFNLSLLGMQANERMARDQATALQEASGLPQRQAAQRGGVSAPIARAGQPVDLVPETGPIDGGPQGGGSVTFREEGAEGPGDTFYSTQGKIVQHGGDVPLEQQGGYVRAGQQQRMIPADRRSALEEVKLAQSWMPPVTWNALWAAVQGGALDPSHVSRAINSIRADSGDSSGLSAAERESNTTAAGSPPCWWAITSTPARSPHCLSCPAPYVVGPCHPLPHIRIKPLPLGSAG</sequence>
<feature type="region of interest" description="Disordered" evidence="1">
    <location>
        <begin position="78"/>
        <end position="102"/>
    </location>
</feature>
<evidence type="ECO:0000256" key="1">
    <source>
        <dbReference type="SAM" id="MobiDB-lite"/>
    </source>
</evidence>
<organism evidence="2">
    <name type="scientific">marine sediment metagenome</name>
    <dbReference type="NCBI Taxonomy" id="412755"/>
    <lineage>
        <taxon>unclassified sequences</taxon>
        <taxon>metagenomes</taxon>
        <taxon>ecological metagenomes</taxon>
    </lineage>
</organism>